<dbReference type="OrthoDB" id="3530575at2"/>
<reference evidence="1 2" key="1">
    <citation type="submission" date="2017-06" db="EMBL/GenBank/DDBJ databases">
        <authorList>
            <person name="Kim H.J."/>
            <person name="Triplett B.A."/>
        </authorList>
    </citation>
    <scope>NUCLEOTIDE SEQUENCE [LARGE SCALE GENOMIC DNA]</scope>
    <source>
        <strain evidence="1 2">CGMCC 4.2132</strain>
    </source>
</reference>
<dbReference type="AlphaFoldDB" id="A0A239I1V7"/>
<dbReference type="InterPro" id="IPR036170">
    <property type="entry name" value="YezG-like_sf"/>
</dbReference>
<dbReference type="RefSeq" id="WP_089208778.1">
    <property type="nucleotide sequence ID" value="NZ_FZOD01000018.1"/>
</dbReference>
<evidence type="ECO:0000313" key="2">
    <source>
        <dbReference type="Proteomes" id="UP000198282"/>
    </source>
</evidence>
<keyword evidence="2" id="KW-1185">Reference proteome</keyword>
<sequence length="289" mass="31889">MRSKHQEARHLRLMIGDLARAAAPPGWAGITVHRAQVSRFSRTVVTYDGAEAAVREPDEIQGLDESFQRLRELSYVDGRGTWFSCELRFTPRSRSYHGRVDADAFPFPGGTDIPGLAPLEELAAFPRDAVPRWLLDALPTAVPFGLRRTDPGWSRPFSSRPSTPEPAPVFSGELVYTPLGHMTVHGFGYGESRHGFTVVLDEKPSGDGDRLCFMIQSMTGSPYWVSRGDLRGADGGITSYALDDRRLVLHLTPEAADALETETVLTVDLNLQPAETEELRAALQKIIFA</sequence>
<proteinExistence type="predicted"/>
<dbReference type="Proteomes" id="UP000198282">
    <property type="component" value="Unassembled WGS sequence"/>
</dbReference>
<name>A0A239I1V7_9ACTN</name>
<dbReference type="EMBL" id="FZOD01000018">
    <property type="protein sequence ID" value="SNS87362.1"/>
    <property type="molecule type" value="Genomic_DNA"/>
</dbReference>
<evidence type="ECO:0008006" key="3">
    <source>
        <dbReference type="Google" id="ProtNLM"/>
    </source>
</evidence>
<accession>A0A239I1V7</accession>
<dbReference type="SUPFAM" id="SSF160424">
    <property type="entry name" value="BH3703-like"/>
    <property type="match status" value="1"/>
</dbReference>
<evidence type="ECO:0000313" key="1">
    <source>
        <dbReference type="EMBL" id="SNS87362.1"/>
    </source>
</evidence>
<organism evidence="1 2">
    <name type="scientific">Streptosporangium subroseum</name>
    <dbReference type="NCBI Taxonomy" id="106412"/>
    <lineage>
        <taxon>Bacteria</taxon>
        <taxon>Bacillati</taxon>
        <taxon>Actinomycetota</taxon>
        <taxon>Actinomycetes</taxon>
        <taxon>Streptosporangiales</taxon>
        <taxon>Streptosporangiaceae</taxon>
        <taxon>Streptosporangium</taxon>
    </lineage>
</organism>
<gene>
    <name evidence="1" type="ORF">SAMN05216276_101864</name>
</gene>
<protein>
    <recommendedName>
        <fullName evidence="3">Immunity protein 10</fullName>
    </recommendedName>
</protein>